<dbReference type="AlphaFoldDB" id="A0A437NV99"/>
<gene>
    <name evidence="2" type="ORF">EOE48_26250</name>
</gene>
<sequence length="106" mass="11705">MSHVQRLLSAGRALIVAGTLAFGGSLLAGQGAQALPAGSADGFAAPHAVETVQHWGHHHGWGHHRRHHHHGWGHRHHHHHGWGHGHRRHYGWGGRHGGHRHHHGHF</sequence>
<proteinExistence type="predicted"/>
<keyword evidence="3" id="KW-1185">Reference proteome</keyword>
<reference evidence="2 3" key="1">
    <citation type="submission" date="2019-01" db="EMBL/GenBank/DDBJ databases">
        <authorList>
            <person name="Chen W.-M."/>
        </authorList>
    </citation>
    <scope>NUCLEOTIDE SEQUENCE [LARGE SCALE GENOMIC DNA]</scope>
    <source>
        <strain evidence="2 3">TER-1</strain>
    </source>
</reference>
<dbReference type="Proteomes" id="UP000286997">
    <property type="component" value="Unassembled WGS sequence"/>
</dbReference>
<feature type="region of interest" description="Disordered" evidence="1">
    <location>
        <begin position="58"/>
        <end position="87"/>
    </location>
</feature>
<name>A0A437NV99_9HYPH</name>
<evidence type="ECO:0000313" key="2">
    <source>
        <dbReference type="EMBL" id="RVU13791.1"/>
    </source>
</evidence>
<organism evidence="2 3">
    <name type="scientific">Methylobacterium oryzihabitans</name>
    <dbReference type="NCBI Taxonomy" id="2499852"/>
    <lineage>
        <taxon>Bacteria</taxon>
        <taxon>Pseudomonadati</taxon>
        <taxon>Pseudomonadota</taxon>
        <taxon>Alphaproteobacteria</taxon>
        <taxon>Hyphomicrobiales</taxon>
        <taxon>Methylobacteriaceae</taxon>
        <taxon>Methylobacterium</taxon>
    </lineage>
</organism>
<dbReference type="EMBL" id="SACP01000042">
    <property type="protein sequence ID" value="RVU13791.1"/>
    <property type="molecule type" value="Genomic_DNA"/>
</dbReference>
<protein>
    <submittedName>
        <fullName evidence="2">Uncharacterized protein</fullName>
    </submittedName>
</protein>
<comment type="caution">
    <text evidence="2">The sequence shown here is derived from an EMBL/GenBank/DDBJ whole genome shotgun (WGS) entry which is preliminary data.</text>
</comment>
<accession>A0A437NV99</accession>
<evidence type="ECO:0000313" key="3">
    <source>
        <dbReference type="Proteomes" id="UP000286997"/>
    </source>
</evidence>
<dbReference type="RefSeq" id="WP_127733835.1">
    <property type="nucleotide sequence ID" value="NZ_SACP01000042.1"/>
</dbReference>
<evidence type="ECO:0000256" key="1">
    <source>
        <dbReference type="SAM" id="MobiDB-lite"/>
    </source>
</evidence>